<feature type="transmembrane region" description="Helical" evidence="1">
    <location>
        <begin position="43"/>
        <end position="65"/>
    </location>
</feature>
<keyword evidence="1" id="KW-1133">Transmembrane helix</keyword>
<accession>A0AAX6EFG1</accession>
<organism evidence="2 4">
    <name type="scientific">Iris pallida</name>
    <name type="common">Sweet iris</name>
    <dbReference type="NCBI Taxonomy" id="29817"/>
    <lineage>
        <taxon>Eukaryota</taxon>
        <taxon>Viridiplantae</taxon>
        <taxon>Streptophyta</taxon>
        <taxon>Embryophyta</taxon>
        <taxon>Tracheophyta</taxon>
        <taxon>Spermatophyta</taxon>
        <taxon>Magnoliopsida</taxon>
        <taxon>Liliopsida</taxon>
        <taxon>Asparagales</taxon>
        <taxon>Iridaceae</taxon>
        <taxon>Iridoideae</taxon>
        <taxon>Irideae</taxon>
        <taxon>Iris</taxon>
    </lineage>
</organism>
<dbReference type="AlphaFoldDB" id="A0AAX6EFG1"/>
<comment type="caution">
    <text evidence="2">The sequence shown here is derived from an EMBL/GenBank/DDBJ whole genome shotgun (WGS) entry which is preliminary data.</text>
</comment>
<evidence type="ECO:0000256" key="1">
    <source>
        <dbReference type="SAM" id="Phobius"/>
    </source>
</evidence>
<reference evidence="2" key="1">
    <citation type="journal article" date="2023" name="GigaByte">
        <title>Genome assembly of the bearded iris, Iris pallida Lam.</title>
        <authorList>
            <person name="Bruccoleri R.E."/>
            <person name="Oakeley E.J."/>
            <person name="Faust A.M.E."/>
            <person name="Altorfer M."/>
            <person name="Dessus-Babus S."/>
            <person name="Burckhardt D."/>
            <person name="Oertli M."/>
            <person name="Naumann U."/>
            <person name="Petersen F."/>
            <person name="Wong J."/>
        </authorList>
    </citation>
    <scope>NUCLEOTIDE SEQUENCE</scope>
    <source>
        <strain evidence="2">GSM-AAB239-AS_SAM_17_03QT</strain>
    </source>
</reference>
<proteinExistence type="predicted"/>
<dbReference type="EMBL" id="JANAVB010028820">
    <property type="protein sequence ID" value="KAJ6815471.1"/>
    <property type="molecule type" value="Genomic_DNA"/>
</dbReference>
<keyword evidence="1" id="KW-0812">Transmembrane</keyword>
<gene>
    <name evidence="3" type="ORF">M6B38_133215</name>
    <name evidence="2" type="ORF">M6B38_191775</name>
</gene>
<keyword evidence="4" id="KW-1185">Reference proteome</keyword>
<evidence type="ECO:0000313" key="4">
    <source>
        <dbReference type="Proteomes" id="UP001140949"/>
    </source>
</evidence>
<dbReference type="Proteomes" id="UP001140949">
    <property type="component" value="Unassembled WGS sequence"/>
</dbReference>
<dbReference type="EMBL" id="JANAVB010036999">
    <property type="protein sequence ID" value="KAJ6802822.1"/>
    <property type="molecule type" value="Genomic_DNA"/>
</dbReference>
<keyword evidence="1" id="KW-0472">Membrane</keyword>
<name>A0AAX6EFG1_IRIPA</name>
<protein>
    <submittedName>
        <fullName evidence="2">Ninja-family protein AFP3-like</fullName>
    </submittedName>
</protein>
<evidence type="ECO:0000313" key="2">
    <source>
        <dbReference type="EMBL" id="KAJ6802822.1"/>
    </source>
</evidence>
<evidence type="ECO:0000313" key="3">
    <source>
        <dbReference type="EMBL" id="KAJ6815471.1"/>
    </source>
</evidence>
<sequence length="71" mass="7501">MGRASPLPPEEPELLPRAAAVADRLLPGGHGHPPKSSAAAVDAVLATLFLLSDLFLFASILFRLCSSFLFL</sequence>
<reference evidence="2" key="2">
    <citation type="submission" date="2023-04" db="EMBL/GenBank/DDBJ databases">
        <authorList>
            <person name="Bruccoleri R.E."/>
            <person name="Oakeley E.J."/>
            <person name="Faust A.-M."/>
            <person name="Dessus-Babus S."/>
            <person name="Altorfer M."/>
            <person name="Burckhardt D."/>
            <person name="Oertli M."/>
            <person name="Naumann U."/>
            <person name="Petersen F."/>
            <person name="Wong J."/>
        </authorList>
    </citation>
    <scope>NUCLEOTIDE SEQUENCE</scope>
    <source>
        <strain evidence="2">GSM-AAB239-AS_SAM_17_03QT</strain>
        <tissue evidence="2">Leaf</tissue>
    </source>
</reference>